<gene>
    <name evidence="1" type="ORF">RPERSI_LOCUS14457</name>
</gene>
<evidence type="ECO:0000313" key="1">
    <source>
        <dbReference type="EMBL" id="CAG8753676.1"/>
    </source>
</evidence>
<evidence type="ECO:0000313" key="2">
    <source>
        <dbReference type="Proteomes" id="UP000789920"/>
    </source>
</evidence>
<comment type="caution">
    <text evidence="1">The sequence shown here is derived from an EMBL/GenBank/DDBJ whole genome shotgun (WGS) entry which is preliminary data.</text>
</comment>
<accession>A0ACA9QM36</accession>
<organism evidence="1 2">
    <name type="scientific">Racocetra persica</name>
    <dbReference type="NCBI Taxonomy" id="160502"/>
    <lineage>
        <taxon>Eukaryota</taxon>
        <taxon>Fungi</taxon>
        <taxon>Fungi incertae sedis</taxon>
        <taxon>Mucoromycota</taxon>
        <taxon>Glomeromycotina</taxon>
        <taxon>Glomeromycetes</taxon>
        <taxon>Diversisporales</taxon>
        <taxon>Gigasporaceae</taxon>
        <taxon>Racocetra</taxon>
    </lineage>
</organism>
<feature type="non-terminal residue" evidence="1">
    <location>
        <position position="60"/>
    </location>
</feature>
<dbReference type="Proteomes" id="UP000789920">
    <property type="component" value="Unassembled WGS sequence"/>
</dbReference>
<reference evidence="1" key="1">
    <citation type="submission" date="2021-06" db="EMBL/GenBank/DDBJ databases">
        <authorList>
            <person name="Kallberg Y."/>
            <person name="Tangrot J."/>
            <person name="Rosling A."/>
        </authorList>
    </citation>
    <scope>NUCLEOTIDE SEQUENCE</scope>
    <source>
        <strain evidence="1">MA461A</strain>
    </source>
</reference>
<dbReference type="EMBL" id="CAJVQC010033323">
    <property type="protein sequence ID" value="CAG8753676.1"/>
    <property type="molecule type" value="Genomic_DNA"/>
</dbReference>
<proteinExistence type="predicted"/>
<keyword evidence="2" id="KW-1185">Reference proteome</keyword>
<name>A0ACA9QM36_9GLOM</name>
<protein>
    <submittedName>
        <fullName evidence="1">27511_t:CDS:1</fullName>
    </submittedName>
</protein>
<sequence length="60" mass="7347">MSQLYRTNSGQIPNNQQEIFDTLSEDEEIHFEVFGNFNSKQKREFKEEIDSIDYRRREMK</sequence>